<feature type="transmembrane region" description="Helical" evidence="6">
    <location>
        <begin position="89"/>
        <end position="109"/>
    </location>
</feature>
<evidence type="ECO:0000256" key="5">
    <source>
        <dbReference type="ARBA" id="ARBA00023136"/>
    </source>
</evidence>
<reference evidence="7 8" key="1">
    <citation type="journal article" date="2023" name="Int. J. Syst. Evol. Microbiol.">
        <title>Terrisporobacter hibernicus sp. nov., isolated from bovine faeces in Northern Ireland.</title>
        <authorList>
            <person name="Mitchell M."/>
            <person name="Nguyen S.V."/>
            <person name="Connor M."/>
            <person name="Fairley D.J."/>
            <person name="Donoghue O."/>
            <person name="Marshall H."/>
            <person name="Koolman L."/>
            <person name="McMullan G."/>
            <person name="Schaffer K.E."/>
            <person name="McGrath J.W."/>
            <person name="Fanning S."/>
        </authorList>
    </citation>
    <scope>NUCLEOTIDE SEQUENCE [LARGE SCALE GENOMIC DNA]</scope>
    <source>
        <strain evidence="7 8">MCA3</strain>
    </source>
</reference>
<evidence type="ECO:0000256" key="4">
    <source>
        <dbReference type="ARBA" id="ARBA00022989"/>
    </source>
</evidence>
<feature type="transmembrane region" description="Helical" evidence="6">
    <location>
        <begin position="12"/>
        <end position="34"/>
    </location>
</feature>
<comment type="subcellular location">
    <subcellularLocation>
        <location evidence="1">Cell membrane</location>
        <topology evidence="1">Multi-pass membrane protein</topology>
    </subcellularLocation>
</comment>
<dbReference type="EMBL" id="CP081135">
    <property type="protein sequence ID" value="UEL48686.1"/>
    <property type="molecule type" value="Genomic_DNA"/>
</dbReference>
<evidence type="ECO:0000256" key="1">
    <source>
        <dbReference type="ARBA" id="ARBA00004651"/>
    </source>
</evidence>
<sequence length="490" mass="56177">MANLKQKSLKINYIMNIFLTMSSFIFPMITFPYVSRVLLPTGTGKVAFATSLIAYFNIFAQLGIPTYGVRTCAKVRDDRKKLTKVAHELLIINLIMNLLSYLVLVILLIKIPKLREEKNLYIIISCTIFLTSIGMEWIYKALEQYTYITVRSLIAKIISLIFMFILVHEQEDYIIYGGITILASSASNIFNFINVHKYIDLKPLKKYDLKQHLRPIFVFFAMACATTIYTNLDTVMLGFMSTNEDVGYYNAAVRIKTILVSIVTSLGTVLLPRSSYYVEHNMMDKFWQISKKALNFVIIIAFPMMIYFIIYAKYGIYFLSGDAYHSSIIPMQIIMPTLILIGITNILGIQVLVPLGREKSVLVSVVMGAIINLAINSLLIVRFASVGAAIGTLVAEFVVLIIQYRALKDQMRDAFKEIKYWKIIVSIFISVIVSYWITYLNINVFFILLFTSISFFVSYFFLLFILKEKMIIEVICSISKKKTIRRDKIC</sequence>
<feature type="transmembrane region" description="Helical" evidence="6">
    <location>
        <begin position="361"/>
        <end position="380"/>
    </location>
</feature>
<dbReference type="GO" id="GO:0005886">
    <property type="term" value="C:plasma membrane"/>
    <property type="evidence" value="ECO:0007669"/>
    <property type="project" value="UniProtKB-SubCell"/>
</dbReference>
<dbReference type="CDD" id="cd13128">
    <property type="entry name" value="MATE_Wzx_like"/>
    <property type="match status" value="1"/>
</dbReference>
<name>A0AAX2ZIQ5_9FIRM</name>
<keyword evidence="8" id="KW-1185">Reference proteome</keyword>
<dbReference type="Proteomes" id="UP001198983">
    <property type="component" value="Chromosome"/>
</dbReference>
<dbReference type="PANTHER" id="PTHR30250:SF11">
    <property type="entry name" value="O-ANTIGEN TRANSPORTER-RELATED"/>
    <property type="match status" value="1"/>
</dbReference>
<dbReference type="RefSeq" id="WP_228416717.1">
    <property type="nucleotide sequence ID" value="NZ_CP081135.1"/>
</dbReference>
<dbReference type="KEGG" id="tem:JW646_04315"/>
<evidence type="ECO:0000256" key="2">
    <source>
        <dbReference type="ARBA" id="ARBA00022475"/>
    </source>
</evidence>
<feature type="transmembrane region" description="Helical" evidence="6">
    <location>
        <begin position="46"/>
        <end position="68"/>
    </location>
</feature>
<evidence type="ECO:0000256" key="3">
    <source>
        <dbReference type="ARBA" id="ARBA00022692"/>
    </source>
</evidence>
<keyword evidence="2" id="KW-1003">Cell membrane</keyword>
<feature type="transmembrane region" description="Helical" evidence="6">
    <location>
        <begin position="121"/>
        <end position="139"/>
    </location>
</feature>
<gene>
    <name evidence="7" type="ORF">JW646_04315</name>
</gene>
<feature type="transmembrane region" description="Helical" evidence="6">
    <location>
        <begin position="252"/>
        <end position="272"/>
    </location>
</feature>
<proteinExistence type="predicted"/>
<protein>
    <submittedName>
        <fullName evidence="7">Flippase</fullName>
    </submittedName>
</protein>
<dbReference type="Pfam" id="PF01943">
    <property type="entry name" value="Polysacc_synt"/>
    <property type="match status" value="1"/>
</dbReference>
<keyword evidence="3 6" id="KW-0812">Transmembrane</keyword>
<dbReference type="InterPro" id="IPR002797">
    <property type="entry name" value="Polysacc_synth"/>
</dbReference>
<evidence type="ECO:0000256" key="6">
    <source>
        <dbReference type="SAM" id="Phobius"/>
    </source>
</evidence>
<feature type="transmembrane region" description="Helical" evidence="6">
    <location>
        <begin position="293"/>
        <end position="316"/>
    </location>
</feature>
<feature type="transmembrane region" description="Helical" evidence="6">
    <location>
        <begin position="419"/>
        <end position="438"/>
    </location>
</feature>
<feature type="transmembrane region" description="Helical" evidence="6">
    <location>
        <begin position="213"/>
        <end position="232"/>
    </location>
</feature>
<keyword evidence="5 6" id="KW-0472">Membrane</keyword>
<evidence type="ECO:0000313" key="8">
    <source>
        <dbReference type="Proteomes" id="UP001198983"/>
    </source>
</evidence>
<dbReference type="InterPro" id="IPR050833">
    <property type="entry name" value="Poly_Biosynth_Transport"/>
</dbReference>
<dbReference type="PANTHER" id="PTHR30250">
    <property type="entry name" value="PST FAMILY PREDICTED COLANIC ACID TRANSPORTER"/>
    <property type="match status" value="1"/>
</dbReference>
<feature type="transmembrane region" description="Helical" evidence="6">
    <location>
        <begin position="173"/>
        <end position="193"/>
    </location>
</feature>
<accession>A0AAX2ZIQ5</accession>
<evidence type="ECO:0000313" key="7">
    <source>
        <dbReference type="EMBL" id="UEL48686.1"/>
    </source>
</evidence>
<feature type="transmembrane region" description="Helical" evidence="6">
    <location>
        <begin position="146"/>
        <end position="167"/>
    </location>
</feature>
<organism evidence="7 8">
    <name type="scientific">Terrisporobacter hibernicus</name>
    <dbReference type="NCBI Taxonomy" id="2813371"/>
    <lineage>
        <taxon>Bacteria</taxon>
        <taxon>Bacillati</taxon>
        <taxon>Bacillota</taxon>
        <taxon>Clostridia</taxon>
        <taxon>Peptostreptococcales</taxon>
        <taxon>Peptostreptococcaceae</taxon>
        <taxon>Terrisporobacter</taxon>
    </lineage>
</organism>
<feature type="transmembrane region" description="Helical" evidence="6">
    <location>
        <begin position="328"/>
        <end position="349"/>
    </location>
</feature>
<feature type="transmembrane region" description="Helical" evidence="6">
    <location>
        <begin position="386"/>
        <end position="407"/>
    </location>
</feature>
<keyword evidence="4 6" id="KW-1133">Transmembrane helix</keyword>
<feature type="transmembrane region" description="Helical" evidence="6">
    <location>
        <begin position="444"/>
        <end position="466"/>
    </location>
</feature>
<dbReference type="AlphaFoldDB" id="A0AAX2ZIQ5"/>